<feature type="domain" description="NADH:flavin oxidoreductase/NADH oxidase N-terminal" evidence="6">
    <location>
        <begin position="5"/>
        <end position="323"/>
    </location>
</feature>
<keyword evidence="2" id="KW-0285">Flavoprotein</keyword>
<evidence type="ECO:0000313" key="8">
    <source>
        <dbReference type="Proteomes" id="UP000030401"/>
    </source>
</evidence>
<evidence type="ECO:0000256" key="5">
    <source>
        <dbReference type="ARBA" id="ARBA00023002"/>
    </source>
</evidence>
<dbReference type="GO" id="GO:0050661">
    <property type="term" value="F:NADP binding"/>
    <property type="evidence" value="ECO:0007669"/>
    <property type="project" value="InterPro"/>
</dbReference>
<dbReference type="Gene3D" id="3.20.20.70">
    <property type="entry name" value="Aldolase class I"/>
    <property type="match status" value="1"/>
</dbReference>
<dbReference type="InterPro" id="IPR044152">
    <property type="entry name" value="YqjM-like"/>
</dbReference>
<dbReference type="OrthoDB" id="9772736at2"/>
<dbReference type="AlphaFoldDB" id="A0A0A5G905"/>
<dbReference type="GO" id="GO:0003959">
    <property type="term" value="F:NADPH dehydrogenase activity"/>
    <property type="evidence" value="ECO:0007669"/>
    <property type="project" value="UniProtKB-EC"/>
</dbReference>
<dbReference type="PANTHER" id="PTHR43303:SF4">
    <property type="entry name" value="NADPH DEHYDROGENASE C23G7.10C-RELATED"/>
    <property type="match status" value="1"/>
</dbReference>
<dbReference type="Pfam" id="PF00724">
    <property type="entry name" value="Oxidored_FMN"/>
    <property type="match status" value="1"/>
</dbReference>
<accession>A0A0A5G905</accession>
<dbReference type="EMBL" id="AVPG01000006">
    <property type="protein sequence ID" value="KGX87590.1"/>
    <property type="molecule type" value="Genomic_DNA"/>
</dbReference>
<sequence length="338" mass="37485">MELGLFSPITFGSVTLKNRVVMSPMCMYSSDQEDGHVAPFHFTHYESRAAGGAGLIMTEATAVLPEGRISSKDLGIWSDEHIIGLQKINEGIHRYGARSSIQLAHAGRKAMVDGDIFAPSAIPYKEGMKKPQEMTQEKMNQTIEAFAEAARRAKEANFDIVELHGAHGYLISEFLSPLTNKRSDQYGGTVAERFRFLREIIQAVQTTWDGPLFVRISVNEYDTNGNTINDFIYFANEMKRLGVDLIDCSSGGVVSARPHVFPGYQIPYAEQLRKEVDIATGAVGMITTGIQAEEIVQNKRADLVFIGRAMLRNPYWAKQAADELGVTITAPTPYERGW</sequence>
<dbReference type="RefSeq" id="WP_036833384.1">
    <property type="nucleotide sequence ID" value="NZ_AVPG01000006.1"/>
</dbReference>
<dbReference type="InterPro" id="IPR001155">
    <property type="entry name" value="OxRdtase_FMN_N"/>
</dbReference>
<proteinExistence type="predicted"/>
<reference evidence="7 8" key="1">
    <citation type="submission" date="2013-08" db="EMBL/GenBank/DDBJ databases">
        <authorList>
            <person name="Huang J."/>
            <person name="Wang G."/>
        </authorList>
    </citation>
    <scope>NUCLEOTIDE SEQUENCE [LARGE SCALE GENOMIC DNA]</scope>
    <source>
        <strain evidence="7 8">JSM 072002</strain>
    </source>
</reference>
<gene>
    <name evidence="7" type="ORF">N784_15190</name>
</gene>
<comment type="caution">
    <text evidence="7">The sequence shown here is derived from an EMBL/GenBank/DDBJ whole genome shotgun (WGS) entry which is preliminary data.</text>
</comment>
<keyword evidence="4" id="KW-0521">NADP</keyword>
<dbReference type="NCBIfam" id="NF010047">
    <property type="entry name" value="PRK13523.1"/>
    <property type="match status" value="1"/>
</dbReference>
<dbReference type="STRING" id="1385512.N784_15190"/>
<evidence type="ECO:0000256" key="2">
    <source>
        <dbReference type="ARBA" id="ARBA00022630"/>
    </source>
</evidence>
<evidence type="ECO:0000256" key="4">
    <source>
        <dbReference type="ARBA" id="ARBA00022857"/>
    </source>
</evidence>
<protein>
    <submittedName>
        <fullName evidence="7">NADPH dehydrogenase</fullName>
        <ecNumber evidence="7">1.6.99.1</ecNumber>
    </submittedName>
</protein>
<keyword evidence="8" id="KW-1185">Reference proteome</keyword>
<dbReference type="EC" id="1.6.99.1" evidence="7"/>
<dbReference type="InterPro" id="IPR013785">
    <property type="entry name" value="Aldolase_TIM"/>
</dbReference>
<keyword evidence="5 7" id="KW-0560">Oxidoreductase</keyword>
<comment type="cofactor">
    <cofactor evidence="1">
        <name>FMN</name>
        <dbReference type="ChEBI" id="CHEBI:58210"/>
    </cofactor>
</comment>
<keyword evidence="3" id="KW-0288">FMN</keyword>
<evidence type="ECO:0000313" key="7">
    <source>
        <dbReference type="EMBL" id="KGX87590.1"/>
    </source>
</evidence>
<dbReference type="Proteomes" id="UP000030401">
    <property type="component" value="Unassembled WGS sequence"/>
</dbReference>
<dbReference type="eggNOG" id="COG1902">
    <property type="taxonomic scope" value="Bacteria"/>
</dbReference>
<dbReference type="GO" id="GO:0010181">
    <property type="term" value="F:FMN binding"/>
    <property type="evidence" value="ECO:0007669"/>
    <property type="project" value="InterPro"/>
</dbReference>
<name>A0A0A5G905_9BACI</name>
<dbReference type="SUPFAM" id="SSF51395">
    <property type="entry name" value="FMN-linked oxidoreductases"/>
    <property type="match status" value="1"/>
</dbReference>
<evidence type="ECO:0000259" key="6">
    <source>
        <dbReference type="Pfam" id="PF00724"/>
    </source>
</evidence>
<organism evidence="7 8">
    <name type="scientific">Pontibacillus litoralis JSM 072002</name>
    <dbReference type="NCBI Taxonomy" id="1385512"/>
    <lineage>
        <taxon>Bacteria</taxon>
        <taxon>Bacillati</taxon>
        <taxon>Bacillota</taxon>
        <taxon>Bacilli</taxon>
        <taxon>Bacillales</taxon>
        <taxon>Bacillaceae</taxon>
        <taxon>Pontibacillus</taxon>
    </lineage>
</organism>
<evidence type="ECO:0000256" key="1">
    <source>
        <dbReference type="ARBA" id="ARBA00001917"/>
    </source>
</evidence>
<dbReference type="CDD" id="cd02932">
    <property type="entry name" value="OYE_YqiM_FMN"/>
    <property type="match status" value="1"/>
</dbReference>
<evidence type="ECO:0000256" key="3">
    <source>
        <dbReference type="ARBA" id="ARBA00022643"/>
    </source>
</evidence>
<dbReference type="PANTHER" id="PTHR43303">
    <property type="entry name" value="NADPH DEHYDROGENASE C23G7.10C-RELATED"/>
    <property type="match status" value="1"/>
</dbReference>